<dbReference type="RefSeq" id="WP_163303949.1">
    <property type="nucleotide sequence ID" value="NZ_JAAGRQ010000157.1"/>
</dbReference>
<dbReference type="SMART" id="SM00260">
    <property type="entry name" value="CheW"/>
    <property type="match status" value="1"/>
</dbReference>
<dbReference type="Pfam" id="PF01584">
    <property type="entry name" value="CheW"/>
    <property type="match status" value="1"/>
</dbReference>
<organism evidence="2 3">
    <name type="scientific">Desulfolutivibrio sulfodismutans</name>
    <dbReference type="NCBI Taxonomy" id="63561"/>
    <lineage>
        <taxon>Bacteria</taxon>
        <taxon>Pseudomonadati</taxon>
        <taxon>Thermodesulfobacteriota</taxon>
        <taxon>Desulfovibrionia</taxon>
        <taxon>Desulfovibrionales</taxon>
        <taxon>Desulfovibrionaceae</taxon>
        <taxon>Desulfolutivibrio</taxon>
    </lineage>
</organism>
<reference evidence="2 3" key="1">
    <citation type="submission" date="2020-02" db="EMBL/GenBank/DDBJ databases">
        <title>Comparative genomics of sulfur disproportionating microorganisms.</title>
        <authorList>
            <person name="Ward L.M."/>
            <person name="Bertran E."/>
            <person name="Johnston D.T."/>
        </authorList>
    </citation>
    <scope>NUCLEOTIDE SEQUENCE [LARGE SCALE GENOMIC DNA]</scope>
    <source>
        <strain evidence="2 3">DSM 3696</strain>
    </source>
</reference>
<dbReference type="InterPro" id="IPR036061">
    <property type="entry name" value="CheW-like_dom_sf"/>
</dbReference>
<comment type="caution">
    <text evidence="2">The sequence shown here is derived from an EMBL/GenBank/DDBJ whole genome shotgun (WGS) entry which is preliminary data.</text>
</comment>
<dbReference type="PANTHER" id="PTHR22617">
    <property type="entry name" value="CHEMOTAXIS SENSOR HISTIDINE KINASE-RELATED"/>
    <property type="match status" value="1"/>
</dbReference>
<dbReference type="Proteomes" id="UP000469724">
    <property type="component" value="Unassembled WGS sequence"/>
</dbReference>
<sequence>MAAPVEKKQYLTFALGEELFALESSLVLEVLEVPAITRIPRVADFLLGVINLRGNAATIVDVRRKFGMSPTECTRDTCVIVVERDFDGERQPVGLLADSVREVLEVTPDCVLPPPDMGLSVDARYIGGVARHGEDFVLLLDADRLLCLAELAARADA</sequence>
<dbReference type="Gene3D" id="2.40.50.180">
    <property type="entry name" value="CheA-289, Domain 4"/>
    <property type="match status" value="1"/>
</dbReference>
<dbReference type="PROSITE" id="PS50851">
    <property type="entry name" value="CHEW"/>
    <property type="match status" value="1"/>
</dbReference>
<dbReference type="InterPro" id="IPR002545">
    <property type="entry name" value="CheW-lke_dom"/>
</dbReference>
<accession>A0A7K3NRR9</accession>
<dbReference type="AlphaFoldDB" id="A0A7K3NRR9"/>
<keyword evidence="3" id="KW-1185">Reference proteome</keyword>
<name>A0A7K3NRR9_9BACT</name>
<evidence type="ECO:0000313" key="3">
    <source>
        <dbReference type="Proteomes" id="UP000469724"/>
    </source>
</evidence>
<evidence type="ECO:0000259" key="1">
    <source>
        <dbReference type="PROSITE" id="PS50851"/>
    </source>
</evidence>
<dbReference type="GO" id="GO:0005829">
    <property type="term" value="C:cytosol"/>
    <property type="evidence" value="ECO:0007669"/>
    <property type="project" value="TreeGrafter"/>
</dbReference>
<dbReference type="SUPFAM" id="SSF50341">
    <property type="entry name" value="CheW-like"/>
    <property type="match status" value="1"/>
</dbReference>
<dbReference type="EMBL" id="JAAGRQ010000157">
    <property type="protein sequence ID" value="NDY58886.1"/>
    <property type="molecule type" value="Genomic_DNA"/>
</dbReference>
<gene>
    <name evidence="2" type="ORF">G3N56_19295</name>
</gene>
<protein>
    <submittedName>
        <fullName evidence="2">Chemotaxis protein CheW</fullName>
    </submittedName>
</protein>
<dbReference type="GO" id="GO:0006935">
    <property type="term" value="P:chemotaxis"/>
    <property type="evidence" value="ECO:0007669"/>
    <property type="project" value="InterPro"/>
</dbReference>
<dbReference type="Gene3D" id="2.30.30.40">
    <property type="entry name" value="SH3 Domains"/>
    <property type="match status" value="1"/>
</dbReference>
<feature type="domain" description="CheW-like" evidence="1">
    <location>
        <begin position="7"/>
        <end position="151"/>
    </location>
</feature>
<proteinExistence type="predicted"/>
<dbReference type="GO" id="GO:0007165">
    <property type="term" value="P:signal transduction"/>
    <property type="evidence" value="ECO:0007669"/>
    <property type="project" value="InterPro"/>
</dbReference>
<dbReference type="PANTHER" id="PTHR22617:SF41">
    <property type="entry name" value="CHEMOTAXIS SIGNAL TRANSDUCTION SYSTEM ADAPTOR PROTEIN CHEW"/>
    <property type="match status" value="1"/>
</dbReference>
<dbReference type="InterPro" id="IPR039315">
    <property type="entry name" value="CheW"/>
</dbReference>
<evidence type="ECO:0000313" key="2">
    <source>
        <dbReference type="EMBL" id="NDY58886.1"/>
    </source>
</evidence>